<gene>
    <name evidence="1" type="ORF">MQP27_37245</name>
</gene>
<evidence type="ECO:0000313" key="1">
    <source>
        <dbReference type="EMBL" id="MCI3276734.1"/>
    </source>
</evidence>
<dbReference type="EMBL" id="JALDAY010000013">
    <property type="protein sequence ID" value="MCI3276734.1"/>
    <property type="molecule type" value="Genomic_DNA"/>
</dbReference>
<keyword evidence="2" id="KW-1185">Reference proteome</keyword>
<name>A0ABS9YIG2_9ACTN</name>
<comment type="caution">
    <text evidence="1">The sequence shown here is derived from an EMBL/GenBank/DDBJ whole genome shotgun (WGS) entry which is preliminary data.</text>
</comment>
<organism evidence="1 2">
    <name type="scientific">Streptomyces cylindrosporus</name>
    <dbReference type="NCBI Taxonomy" id="2927583"/>
    <lineage>
        <taxon>Bacteria</taxon>
        <taxon>Bacillati</taxon>
        <taxon>Actinomycetota</taxon>
        <taxon>Actinomycetes</taxon>
        <taxon>Kitasatosporales</taxon>
        <taxon>Streptomycetaceae</taxon>
        <taxon>Streptomyces</taxon>
    </lineage>
</organism>
<protein>
    <submittedName>
        <fullName evidence="1">Uncharacterized protein</fullName>
    </submittedName>
</protein>
<reference evidence="1" key="1">
    <citation type="submission" date="2022-03" db="EMBL/GenBank/DDBJ databases">
        <title>Streptomyces 7R015 and 7R016 isolated from Barleria lupulina in Thailand.</title>
        <authorList>
            <person name="Kanchanasin P."/>
            <person name="Phongsopitanun W."/>
            <person name="Tanasupawat S."/>
        </authorList>
    </citation>
    <scope>NUCLEOTIDE SEQUENCE</scope>
    <source>
        <strain evidence="1">7R015</strain>
    </source>
</reference>
<evidence type="ECO:0000313" key="2">
    <source>
        <dbReference type="Proteomes" id="UP001165269"/>
    </source>
</evidence>
<sequence>MGDTAAGESTRRTIEHLLYGPAEVPPEDRLQELLAGTRPLAMTGFKEALLTRVLCVVEPDRYLSILKYTTPAGGKREIARLVYGLELLAPESVSWTLGRLILWSNDLLRTLVGDGFANQQHSAAFLWWAKDQPAGVRR</sequence>
<dbReference type="RefSeq" id="WP_242773646.1">
    <property type="nucleotide sequence ID" value="NZ_JALDAY010000013.1"/>
</dbReference>
<accession>A0ABS9YIG2</accession>
<proteinExistence type="predicted"/>
<dbReference type="Proteomes" id="UP001165269">
    <property type="component" value="Unassembled WGS sequence"/>
</dbReference>